<evidence type="ECO:0000313" key="6">
    <source>
        <dbReference type="Proteomes" id="UP000572680"/>
    </source>
</evidence>
<dbReference type="PROSITE" id="PS50921">
    <property type="entry name" value="ANTAR"/>
    <property type="match status" value="1"/>
</dbReference>
<organism evidence="5 6">
    <name type="scientific">Actinomadura namibiensis</name>
    <dbReference type="NCBI Taxonomy" id="182080"/>
    <lineage>
        <taxon>Bacteria</taxon>
        <taxon>Bacillati</taxon>
        <taxon>Actinomycetota</taxon>
        <taxon>Actinomycetes</taxon>
        <taxon>Streptosporangiales</taxon>
        <taxon>Thermomonosporaceae</taxon>
        <taxon>Actinomadura</taxon>
    </lineage>
</organism>
<dbReference type="InterPro" id="IPR036457">
    <property type="entry name" value="PPM-type-like_dom_sf"/>
</dbReference>
<dbReference type="GO" id="GO:0016791">
    <property type="term" value="F:phosphatase activity"/>
    <property type="evidence" value="ECO:0007669"/>
    <property type="project" value="TreeGrafter"/>
</dbReference>
<dbReference type="SUPFAM" id="SSF55785">
    <property type="entry name" value="PYP-like sensor domain (PAS domain)"/>
    <property type="match status" value="2"/>
</dbReference>
<dbReference type="Gene3D" id="3.30.450.20">
    <property type="entry name" value="PAS domain"/>
    <property type="match status" value="2"/>
</dbReference>
<evidence type="ECO:0000256" key="1">
    <source>
        <dbReference type="ARBA" id="ARBA00022801"/>
    </source>
</evidence>
<dbReference type="SMART" id="SM00331">
    <property type="entry name" value="PP2C_SIG"/>
    <property type="match status" value="1"/>
</dbReference>
<dbReference type="PANTHER" id="PTHR43156:SF2">
    <property type="entry name" value="STAGE II SPORULATION PROTEIN E"/>
    <property type="match status" value="1"/>
</dbReference>
<dbReference type="InterPro" id="IPR001932">
    <property type="entry name" value="PPM-type_phosphatase-like_dom"/>
</dbReference>
<feature type="domain" description="PAC" evidence="2">
    <location>
        <begin position="324"/>
        <end position="376"/>
    </location>
</feature>
<evidence type="ECO:0000259" key="3">
    <source>
        <dbReference type="PROSITE" id="PS50921"/>
    </source>
</evidence>
<sequence>MTEVDGAALPTELAGLRDAARDRALLAEARAALAARLGCPSGEALQHLIWLARDLDVELPEAAAVLVGEVGAPEDGEAAVPARSRRAARATLAAPPSDSARAEVLRRVNAVDTPDDAEILDTLPDDPQARAAMDASLDGAAHLVPVRSPDGRVVDFLYAALNDSARDLFGRGAADLAGRRLLHTDPGSALSGLFDAYVAVLETGEPYARGPFAYSTAQDGVPRSSRMTLRCVRVPTGVVVAWHYHREEDRIRYRHDSVERLAQIGFGEWDLVTGEAFWSPRMLANYELAEAPDSPSDLPKTVAEEDVPLVEDAISTLLSRRESVEFEHRVATPGGRHRHLWVFAEPVVDGAGLPVAVNIVSQDITRRRGMERALAETRRAMLRQQLRTAQEHRVAATLRRAILPDPGDLERLPGLRVTVRSLAAESAARIGGDWFATRALADGRGLFAVGDAAGHGLPAAAAMARTRGGLLGLAYTGRPPGRLVAWLNELVGDLEPAATGTAVVARFDPASRIMEWTSAGHPPPVLVRDGRAVSLEHDPDPILGALPGLEYTTHTVQLRSGDHVLLYTDGLVERRGVDLDEGIARLVGILGRSAAGSGPDLDRILAEMGHDRAADDTTLFCLRVE</sequence>
<keyword evidence="6" id="KW-1185">Reference proteome</keyword>
<dbReference type="GO" id="GO:0003723">
    <property type="term" value="F:RNA binding"/>
    <property type="evidence" value="ECO:0007669"/>
    <property type="project" value="InterPro"/>
</dbReference>
<accession>A0A7W3QRT7</accession>
<dbReference type="AlphaFoldDB" id="A0A7W3QRT7"/>
<dbReference type="InterPro" id="IPR035965">
    <property type="entry name" value="PAS-like_dom_sf"/>
</dbReference>
<dbReference type="EMBL" id="JACJIA010000019">
    <property type="protein sequence ID" value="MBA8957026.1"/>
    <property type="molecule type" value="Genomic_DNA"/>
</dbReference>
<dbReference type="InterPro" id="IPR000700">
    <property type="entry name" value="PAS-assoc_C"/>
</dbReference>
<dbReference type="SMART" id="SM01012">
    <property type="entry name" value="ANTAR"/>
    <property type="match status" value="1"/>
</dbReference>
<dbReference type="InterPro" id="IPR013655">
    <property type="entry name" value="PAS_fold_3"/>
</dbReference>
<protein>
    <submittedName>
        <fullName evidence="5">Serine phosphatase RsbU (Regulator of sigma subunit)</fullName>
    </submittedName>
</protein>
<evidence type="ECO:0000313" key="5">
    <source>
        <dbReference type="EMBL" id="MBA8957026.1"/>
    </source>
</evidence>
<evidence type="ECO:0000259" key="2">
    <source>
        <dbReference type="PROSITE" id="PS50113"/>
    </source>
</evidence>
<keyword evidence="1" id="KW-0378">Hydrolase</keyword>
<dbReference type="PROSITE" id="PS50113">
    <property type="entry name" value="PAC"/>
    <property type="match status" value="1"/>
</dbReference>
<feature type="domain" description="ANTAR" evidence="3">
    <location>
        <begin position="6"/>
        <end position="67"/>
    </location>
</feature>
<comment type="caution">
    <text evidence="5">The sequence shown here is derived from an EMBL/GenBank/DDBJ whole genome shotgun (WGS) entry which is preliminary data.</text>
</comment>
<dbReference type="InterPro" id="IPR005561">
    <property type="entry name" value="ANTAR"/>
</dbReference>
<dbReference type="Pfam" id="PF08447">
    <property type="entry name" value="PAS_3"/>
    <property type="match status" value="1"/>
</dbReference>
<feature type="domain" description="PPM-type phosphatase" evidence="4">
    <location>
        <begin position="416"/>
        <end position="624"/>
    </location>
</feature>
<dbReference type="InterPro" id="IPR052016">
    <property type="entry name" value="Bact_Sigma-Reg"/>
</dbReference>
<dbReference type="Gene3D" id="3.60.40.10">
    <property type="entry name" value="PPM-type phosphatase domain"/>
    <property type="match status" value="1"/>
</dbReference>
<dbReference type="Pfam" id="PF07228">
    <property type="entry name" value="SpoIIE"/>
    <property type="match status" value="1"/>
</dbReference>
<dbReference type="SUPFAM" id="SSF81606">
    <property type="entry name" value="PP2C-like"/>
    <property type="match status" value="1"/>
</dbReference>
<gene>
    <name evidence="5" type="ORF">HNR61_008716</name>
</gene>
<dbReference type="PROSITE" id="PS51746">
    <property type="entry name" value="PPM_2"/>
    <property type="match status" value="1"/>
</dbReference>
<proteinExistence type="predicted"/>
<name>A0A7W3QRT7_ACTNM</name>
<dbReference type="Proteomes" id="UP000572680">
    <property type="component" value="Unassembled WGS sequence"/>
</dbReference>
<dbReference type="PANTHER" id="PTHR43156">
    <property type="entry name" value="STAGE II SPORULATION PROTEIN E-RELATED"/>
    <property type="match status" value="1"/>
</dbReference>
<reference evidence="5 6" key="1">
    <citation type="submission" date="2020-08" db="EMBL/GenBank/DDBJ databases">
        <title>Genomic Encyclopedia of Type Strains, Phase IV (KMG-IV): sequencing the most valuable type-strain genomes for metagenomic binning, comparative biology and taxonomic classification.</title>
        <authorList>
            <person name="Goeker M."/>
        </authorList>
    </citation>
    <scope>NUCLEOTIDE SEQUENCE [LARGE SCALE GENOMIC DNA]</scope>
    <source>
        <strain evidence="5 6">DSM 44197</strain>
    </source>
</reference>
<dbReference type="RefSeq" id="WP_182848887.1">
    <property type="nucleotide sequence ID" value="NZ_BAAALP010000017.1"/>
</dbReference>
<evidence type="ECO:0000259" key="4">
    <source>
        <dbReference type="PROSITE" id="PS51746"/>
    </source>
</evidence>